<proteinExistence type="predicted"/>
<feature type="domain" description="F-box" evidence="1">
    <location>
        <begin position="31"/>
        <end position="76"/>
    </location>
</feature>
<dbReference type="SMART" id="SM00367">
    <property type="entry name" value="LRR_CC"/>
    <property type="match status" value="5"/>
</dbReference>
<dbReference type="InterPro" id="IPR036047">
    <property type="entry name" value="F-box-like_dom_sf"/>
</dbReference>
<gene>
    <name evidence="2" type="ORF">FB192DRAFT_1358300</name>
</gene>
<dbReference type="InterPro" id="IPR006553">
    <property type="entry name" value="Leu-rich_rpt_Cys-con_subtyp"/>
</dbReference>
<organism evidence="2 3">
    <name type="scientific">Mucor circinelloides f. lusitanicus</name>
    <name type="common">Mucor racemosus var. lusitanicus</name>
    <dbReference type="NCBI Taxonomy" id="29924"/>
    <lineage>
        <taxon>Eukaryota</taxon>
        <taxon>Fungi</taxon>
        <taxon>Fungi incertae sedis</taxon>
        <taxon>Mucoromycota</taxon>
        <taxon>Mucoromycotina</taxon>
        <taxon>Mucoromycetes</taxon>
        <taxon>Mucorales</taxon>
        <taxon>Mucorineae</taxon>
        <taxon>Mucoraceae</taxon>
        <taxon>Mucor</taxon>
    </lineage>
</organism>
<dbReference type="PROSITE" id="PS50181">
    <property type="entry name" value="FBOX"/>
    <property type="match status" value="1"/>
</dbReference>
<dbReference type="AlphaFoldDB" id="A0A8H4BNG3"/>
<protein>
    <recommendedName>
        <fullName evidence="1">F-box domain-containing protein</fullName>
    </recommendedName>
</protein>
<dbReference type="Proteomes" id="UP000469890">
    <property type="component" value="Unassembled WGS sequence"/>
</dbReference>
<dbReference type="SUPFAM" id="SSF81383">
    <property type="entry name" value="F-box domain"/>
    <property type="match status" value="1"/>
</dbReference>
<dbReference type="Pfam" id="PF00646">
    <property type="entry name" value="F-box"/>
    <property type="match status" value="1"/>
</dbReference>
<dbReference type="GO" id="GO:0019005">
    <property type="term" value="C:SCF ubiquitin ligase complex"/>
    <property type="evidence" value="ECO:0007669"/>
    <property type="project" value="TreeGrafter"/>
</dbReference>
<dbReference type="SUPFAM" id="SSF52047">
    <property type="entry name" value="RNI-like"/>
    <property type="match status" value="1"/>
</dbReference>
<dbReference type="EMBL" id="JAAECE010000002">
    <property type="protein sequence ID" value="KAF1804566.1"/>
    <property type="molecule type" value="Genomic_DNA"/>
</dbReference>
<dbReference type="PANTHER" id="PTHR13318:SF190">
    <property type="entry name" value="PARTNER OF PAIRED, ISOFORM B"/>
    <property type="match status" value="1"/>
</dbReference>
<accession>A0A8H4BNG3</accession>
<dbReference type="InterPro" id="IPR032675">
    <property type="entry name" value="LRR_dom_sf"/>
</dbReference>
<comment type="caution">
    <text evidence="2">The sequence shown here is derived from an EMBL/GenBank/DDBJ whole genome shotgun (WGS) entry which is preliminary data.</text>
</comment>
<reference evidence="2 3" key="1">
    <citation type="submission" date="2019-09" db="EMBL/GenBank/DDBJ databases">
        <authorList>
            <consortium name="DOE Joint Genome Institute"/>
            <person name="Mondo S.J."/>
            <person name="Navarro-Mendoza M.I."/>
            <person name="Perez-Arques C."/>
            <person name="Panchal S."/>
            <person name="Nicolas F.E."/>
            <person name="Ganguly P."/>
            <person name="Pangilinan J."/>
            <person name="Grigoriev I."/>
            <person name="Heitman J."/>
            <person name="Sanya K."/>
            <person name="Garre V."/>
        </authorList>
    </citation>
    <scope>NUCLEOTIDE SEQUENCE [LARGE SCALE GENOMIC DNA]</scope>
    <source>
        <strain evidence="2 3">MU402</strain>
    </source>
</reference>
<evidence type="ECO:0000313" key="2">
    <source>
        <dbReference type="EMBL" id="KAF1804566.1"/>
    </source>
</evidence>
<dbReference type="PANTHER" id="PTHR13318">
    <property type="entry name" value="PARTNER OF PAIRED, ISOFORM B-RELATED"/>
    <property type="match status" value="1"/>
</dbReference>
<dbReference type="InterPro" id="IPR001810">
    <property type="entry name" value="F-box_dom"/>
</dbReference>
<dbReference type="Gene3D" id="3.80.10.10">
    <property type="entry name" value="Ribonuclease Inhibitor"/>
    <property type="match status" value="1"/>
</dbReference>
<dbReference type="GO" id="GO:0031146">
    <property type="term" value="P:SCF-dependent proteasomal ubiquitin-dependent protein catabolic process"/>
    <property type="evidence" value="ECO:0007669"/>
    <property type="project" value="TreeGrafter"/>
</dbReference>
<evidence type="ECO:0000313" key="3">
    <source>
        <dbReference type="Proteomes" id="UP000469890"/>
    </source>
</evidence>
<evidence type="ECO:0000259" key="1">
    <source>
        <dbReference type="PROSITE" id="PS50181"/>
    </source>
</evidence>
<name>A0A8H4BNG3_MUCCL</name>
<sequence>MYKSIMRIFYYSTDKQEDPLTLLHDSNWTPPTRPLNFPPEIIQKIVNYLPRASLPSVASVNQMWYATVMPVLYRHLYVRTLPHWLLLVRTFSNPTFSAQFGPQVNSLVLKPSPRLISSQLTSSLNYDVIENDDHLQPSLRGYVRLERVNFELTGLEDVDRPMPLDMDDNSQQENENYKEIDTTQKESEWLSTVNDDQAATVLKHCSQLEYLNVSGCENLTDTVLLTLASAKQTAEKARKPMVGLWMSLLRNATDAGINELIRVERQCKLPKRLRHLDLGFQVAMTDKDIEHITSYWGESLTHVRLNSIYQLTDDSVISIAHHCPHLILLHLVRCWPINNASLQLLATHCKKLKYVSVSFLSRTNEEGIKYLIQSLPELTWLDITGCNINSLFKPLILEGWANYRRQHHLPPVHIQDGSMNLL</sequence>